<sequence length="171" mass="17457">MRVSSVKYLLKDCSAMIRANVSTLAARLKLRSLLTSFLMVVTAATATAALAYTTPEEKIANRIAPVGTVCLEGQPCASAAPAVAAGGGGDQPKTGEEIYTGFCSTCHSVGVAGAPKVGNAGDWAPRIEKGVETLISNAINGIGAMPPMGTCATCDEEDIGNAVKHMVEASQ</sequence>
<dbReference type="EMBL" id="BAABBO010000009">
    <property type="protein sequence ID" value="GAA3962604.1"/>
    <property type="molecule type" value="Genomic_DNA"/>
</dbReference>
<dbReference type="Pfam" id="PF13442">
    <property type="entry name" value="Cytochrome_CBB3"/>
    <property type="match status" value="1"/>
</dbReference>
<evidence type="ECO:0000259" key="8">
    <source>
        <dbReference type="PROSITE" id="PS51007"/>
    </source>
</evidence>
<dbReference type="PROSITE" id="PS51007">
    <property type="entry name" value="CYTC"/>
    <property type="match status" value="1"/>
</dbReference>
<reference evidence="10" key="1">
    <citation type="journal article" date="2019" name="Int. J. Syst. Evol. Microbiol.">
        <title>The Global Catalogue of Microorganisms (GCM) 10K type strain sequencing project: providing services to taxonomists for standard genome sequencing and annotation.</title>
        <authorList>
            <consortium name="The Broad Institute Genomics Platform"/>
            <consortium name="The Broad Institute Genome Sequencing Center for Infectious Disease"/>
            <person name="Wu L."/>
            <person name="Ma J."/>
        </authorList>
    </citation>
    <scope>NUCLEOTIDE SEQUENCE [LARGE SCALE GENOMIC DNA]</scope>
    <source>
        <strain evidence="10">JCM 17555</strain>
    </source>
</reference>
<proteinExistence type="predicted"/>
<comment type="caution">
    <text evidence="9">The sequence shown here is derived from an EMBL/GenBank/DDBJ whole genome shotgun (WGS) entry which is preliminary data.</text>
</comment>
<dbReference type="InterPro" id="IPR036909">
    <property type="entry name" value="Cyt_c-like_dom_sf"/>
</dbReference>
<name>A0ABP7PDB0_9GAMM</name>
<evidence type="ECO:0000256" key="4">
    <source>
        <dbReference type="ARBA" id="ARBA00022982"/>
    </source>
</evidence>
<accession>A0ABP7PDB0</accession>
<evidence type="ECO:0000313" key="9">
    <source>
        <dbReference type="EMBL" id="GAA3962604.1"/>
    </source>
</evidence>
<protein>
    <recommendedName>
        <fullName evidence="8">Cytochrome c domain-containing protein</fullName>
    </recommendedName>
</protein>
<keyword evidence="5 6" id="KW-0408">Iron</keyword>
<feature type="chain" id="PRO_5046692570" description="Cytochrome c domain-containing protein" evidence="7">
    <location>
        <begin position="49"/>
        <end position="171"/>
    </location>
</feature>
<dbReference type="InterPro" id="IPR002323">
    <property type="entry name" value="Cyt_CIE"/>
</dbReference>
<dbReference type="PANTHER" id="PTHR40942:SF4">
    <property type="entry name" value="CYTOCHROME C5"/>
    <property type="match status" value="1"/>
</dbReference>
<dbReference type="PANTHER" id="PTHR40942">
    <property type="match status" value="1"/>
</dbReference>
<organism evidence="9 10">
    <name type="scientific">Allohahella marinimesophila</name>
    <dbReference type="NCBI Taxonomy" id="1054972"/>
    <lineage>
        <taxon>Bacteria</taxon>
        <taxon>Pseudomonadati</taxon>
        <taxon>Pseudomonadota</taxon>
        <taxon>Gammaproteobacteria</taxon>
        <taxon>Oceanospirillales</taxon>
        <taxon>Hahellaceae</taxon>
        <taxon>Allohahella</taxon>
    </lineage>
</organism>
<dbReference type="SUPFAM" id="SSF46626">
    <property type="entry name" value="Cytochrome c"/>
    <property type="match status" value="1"/>
</dbReference>
<keyword evidence="3 6" id="KW-0479">Metal-binding</keyword>
<evidence type="ECO:0000256" key="3">
    <source>
        <dbReference type="ARBA" id="ARBA00022723"/>
    </source>
</evidence>
<dbReference type="Proteomes" id="UP001501337">
    <property type="component" value="Unassembled WGS sequence"/>
</dbReference>
<keyword evidence="2 6" id="KW-0349">Heme</keyword>
<dbReference type="Gene3D" id="1.10.760.10">
    <property type="entry name" value="Cytochrome c-like domain"/>
    <property type="match status" value="1"/>
</dbReference>
<evidence type="ECO:0000256" key="7">
    <source>
        <dbReference type="SAM" id="SignalP"/>
    </source>
</evidence>
<keyword evidence="10" id="KW-1185">Reference proteome</keyword>
<keyword evidence="1" id="KW-0813">Transport</keyword>
<feature type="domain" description="Cytochrome c" evidence="8">
    <location>
        <begin position="90"/>
        <end position="170"/>
    </location>
</feature>
<evidence type="ECO:0000256" key="2">
    <source>
        <dbReference type="ARBA" id="ARBA00022617"/>
    </source>
</evidence>
<keyword evidence="7" id="KW-0732">Signal</keyword>
<evidence type="ECO:0000256" key="5">
    <source>
        <dbReference type="ARBA" id="ARBA00023004"/>
    </source>
</evidence>
<evidence type="ECO:0000256" key="6">
    <source>
        <dbReference type="PROSITE-ProRule" id="PRU00433"/>
    </source>
</evidence>
<gene>
    <name evidence="9" type="ORF">GCM10022278_20680</name>
</gene>
<dbReference type="PRINTS" id="PR00607">
    <property type="entry name" value="CYTCHROMECIE"/>
</dbReference>
<dbReference type="InterPro" id="IPR009056">
    <property type="entry name" value="Cyt_c-like_dom"/>
</dbReference>
<keyword evidence="4" id="KW-0249">Electron transport</keyword>
<feature type="signal peptide" evidence="7">
    <location>
        <begin position="1"/>
        <end position="48"/>
    </location>
</feature>
<evidence type="ECO:0000256" key="1">
    <source>
        <dbReference type="ARBA" id="ARBA00022448"/>
    </source>
</evidence>
<evidence type="ECO:0000313" key="10">
    <source>
        <dbReference type="Proteomes" id="UP001501337"/>
    </source>
</evidence>